<dbReference type="PANTHER" id="PTHR30038:SF0">
    <property type="entry name" value="TUNGSTEN-CONTAINING ALDEHYDE FERREDOXIN OXIDOREDUCTASE"/>
    <property type="match status" value="1"/>
</dbReference>
<keyword evidence="3" id="KW-0004">4Fe-4S</keyword>
<dbReference type="SUPFAM" id="SSF48310">
    <property type="entry name" value="Aldehyde ferredoxin oxidoreductase, C-terminal domains"/>
    <property type="match status" value="1"/>
</dbReference>
<reference evidence="10 11" key="1">
    <citation type="journal article" date="2015" name="Genome Announc.">
        <title>Complete Genome of Geobacter pickeringii G13T, a Metal-Reducing Isolate from Sedimentary Kaolin Deposits.</title>
        <authorList>
            <person name="Badalamenti J.P."/>
            <person name="Bond D.R."/>
        </authorList>
    </citation>
    <scope>NUCLEOTIDE SEQUENCE [LARGE SCALE GENOMIC DNA]</scope>
    <source>
        <strain evidence="10 11">G13</strain>
    </source>
</reference>
<dbReference type="RefSeq" id="WP_039740861.1">
    <property type="nucleotide sequence ID" value="NZ_CP009788.1"/>
</dbReference>
<dbReference type="SMART" id="SM00790">
    <property type="entry name" value="AFOR_N"/>
    <property type="match status" value="1"/>
</dbReference>
<dbReference type="Proteomes" id="UP000057609">
    <property type="component" value="Chromosome"/>
</dbReference>
<dbReference type="Gene3D" id="1.10.599.10">
    <property type="entry name" value="Aldehyde Ferredoxin Oxidoreductase Protein, subunit A, domain 3"/>
    <property type="match status" value="1"/>
</dbReference>
<comment type="similarity">
    <text evidence="2">Belongs to the AOR/FOR family.</text>
</comment>
<dbReference type="GO" id="GO:0051539">
    <property type="term" value="F:4 iron, 4 sulfur cluster binding"/>
    <property type="evidence" value="ECO:0007669"/>
    <property type="project" value="UniProtKB-KW"/>
</dbReference>
<keyword evidence="5" id="KW-0560">Oxidoreductase</keyword>
<comment type="cofactor">
    <cofactor evidence="1">
        <name>[4Fe-4S] cluster</name>
        <dbReference type="ChEBI" id="CHEBI:49883"/>
    </cofactor>
</comment>
<dbReference type="GO" id="GO:0009055">
    <property type="term" value="F:electron transfer activity"/>
    <property type="evidence" value="ECO:0007669"/>
    <property type="project" value="InterPro"/>
</dbReference>
<accession>A0A0B5BF87</accession>
<dbReference type="STRING" id="345632.GPICK_04560"/>
<evidence type="ECO:0000313" key="10">
    <source>
        <dbReference type="EMBL" id="AJE02736.1"/>
    </source>
</evidence>
<comment type="cofactor">
    <cofactor evidence="8">
        <name>tungstopterin</name>
        <dbReference type="ChEBI" id="CHEBI:30402"/>
    </cofactor>
</comment>
<dbReference type="InterPro" id="IPR001203">
    <property type="entry name" value="OxRdtase_Ald_Fedxn_C"/>
</dbReference>
<dbReference type="GO" id="GO:0016625">
    <property type="term" value="F:oxidoreductase activity, acting on the aldehyde or oxo group of donors, iron-sulfur protein as acceptor"/>
    <property type="evidence" value="ECO:0007669"/>
    <property type="project" value="InterPro"/>
</dbReference>
<evidence type="ECO:0000256" key="6">
    <source>
        <dbReference type="ARBA" id="ARBA00023004"/>
    </source>
</evidence>
<proteinExistence type="inferred from homology"/>
<evidence type="ECO:0000256" key="2">
    <source>
        <dbReference type="ARBA" id="ARBA00011032"/>
    </source>
</evidence>
<dbReference type="Pfam" id="PF02730">
    <property type="entry name" value="AFOR_N"/>
    <property type="match status" value="1"/>
</dbReference>
<evidence type="ECO:0000256" key="8">
    <source>
        <dbReference type="ARBA" id="ARBA00049934"/>
    </source>
</evidence>
<dbReference type="SUPFAM" id="SSF56228">
    <property type="entry name" value="Aldehyde ferredoxin oxidoreductase, N-terminal domain"/>
    <property type="match status" value="1"/>
</dbReference>
<keyword evidence="11" id="KW-1185">Reference proteome</keyword>
<dbReference type="InterPro" id="IPR013983">
    <property type="entry name" value="Ald_Fedxn_OxRdtase_N"/>
</dbReference>
<dbReference type="AlphaFoldDB" id="A0A0B5BF87"/>
<evidence type="ECO:0000259" key="9">
    <source>
        <dbReference type="SMART" id="SM00790"/>
    </source>
</evidence>
<dbReference type="InterPro" id="IPR013984">
    <property type="entry name" value="Ald_Fedxn_OxRdtase_dom2"/>
</dbReference>
<dbReference type="OrthoDB" id="9763894at2"/>
<dbReference type="InterPro" id="IPR051919">
    <property type="entry name" value="W-dependent_AOR"/>
</dbReference>
<dbReference type="EMBL" id="CP009788">
    <property type="protein sequence ID" value="AJE02736.1"/>
    <property type="molecule type" value="Genomic_DNA"/>
</dbReference>
<sequence length="576" mass="60707">MDKIIRVNMADLSTRTEAVPAAWAGLGGRGLTSTIVAAEVPPTCHPLGPSNKLVFAPGLLTGTPAANSGRLSAGAKSPLTGTIKESNAGGTAAQMLARLGIKALIIEGIPKADAWYSLHVSLDGVAIQEETELLGKGNFAVIEALEARLGKKTGILTIGPAGELKMTAANISVKDPDSKIRSHGRGGLGAVMGSKKIKFITIDDQGAPKVPIADPEKFKTAARAFAKALLDHPVSGEGLPTYGTNVLVNILHEAGGLPTRNFTAGQFDGHDKISGETMHDTIVARGGKPKHGCHAGCIIQCSQVYHDKEGKYVTSGFEYETIWGLGADCCIDDLDDIAVADNLMDDIGIDSIETAVMFGVAMEAGILPFGDSKGIIRILTEEIGRGTPLGRILGGGAGAVGRAYGVTRVPVVKNQGIPAYDPRSVKGIGITYATSTMGADHTAGYTIATNILNVGGFVDPLKKEGQVELSRNLQIATAAVDSTGMCIFVAFPALDIPECLPALIDMINARFGINLTGDDVTNLGKHILKVEHQFNIEAGFTKEHDRLPEFFRLEPVAPHNAVWDFTDAEIDEFWNF</sequence>
<gene>
    <name evidence="10" type="ORF">GPICK_04560</name>
</gene>
<feature type="domain" description="Aldehyde ferredoxin oxidoreductase N-terminal" evidence="9">
    <location>
        <begin position="1"/>
        <end position="206"/>
    </location>
</feature>
<name>A0A0B5BF87_9BACT</name>
<dbReference type="PANTHER" id="PTHR30038">
    <property type="entry name" value="ALDEHYDE FERREDOXIN OXIDOREDUCTASE"/>
    <property type="match status" value="1"/>
</dbReference>
<dbReference type="Gene3D" id="3.60.9.10">
    <property type="entry name" value="Aldehyde ferredoxin oxidoreductase, N-terminal domain"/>
    <property type="match status" value="1"/>
</dbReference>
<evidence type="ECO:0000256" key="7">
    <source>
        <dbReference type="ARBA" id="ARBA00023014"/>
    </source>
</evidence>
<evidence type="ECO:0000256" key="1">
    <source>
        <dbReference type="ARBA" id="ARBA00001966"/>
    </source>
</evidence>
<protein>
    <submittedName>
        <fullName evidence="10">Aldehyde:ferredoxin oxidoreductase</fullName>
    </submittedName>
</protein>
<dbReference type="InterPro" id="IPR036503">
    <property type="entry name" value="Ald_Fedxn_OxRdtase_N_sf"/>
</dbReference>
<dbReference type="GO" id="GO:0046872">
    <property type="term" value="F:metal ion binding"/>
    <property type="evidence" value="ECO:0007669"/>
    <property type="project" value="UniProtKB-KW"/>
</dbReference>
<dbReference type="InterPro" id="IPR036021">
    <property type="entry name" value="Tungsten_al_ferr_oxy-like_C"/>
</dbReference>
<organism evidence="10 11">
    <name type="scientific">Geobacter pickeringii</name>
    <dbReference type="NCBI Taxonomy" id="345632"/>
    <lineage>
        <taxon>Bacteria</taxon>
        <taxon>Pseudomonadati</taxon>
        <taxon>Thermodesulfobacteriota</taxon>
        <taxon>Desulfuromonadia</taxon>
        <taxon>Geobacterales</taxon>
        <taxon>Geobacteraceae</taxon>
        <taxon>Geobacter</taxon>
    </lineage>
</organism>
<keyword evidence="4" id="KW-0479">Metal-binding</keyword>
<dbReference type="InterPro" id="IPR013985">
    <property type="entry name" value="Ald_Fedxn_OxRdtase_dom3"/>
</dbReference>
<evidence type="ECO:0000313" key="11">
    <source>
        <dbReference type="Proteomes" id="UP000057609"/>
    </source>
</evidence>
<dbReference type="Pfam" id="PF01314">
    <property type="entry name" value="AFOR_C"/>
    <property type="match status" value="1"/>
</dbReference>
<keyword evidence="6" id="KW-0408">Iron</keyword>
<keyword evidence="7" id="KW-0411">Iron-sulfur</keyword>
<dbReference type="KEGG" id="gpi:GPICK_04560"/>
<evidence type="ECO:0000256" key="5">
    <source>
        <dbReference type="ARBA" id="ARBA00023002"/>
    </source>
</evidence>
<evidence type="ECO:0000256" key="4">
    <source>
        <dbReference type="ARBA" id="ARBA00022723"/>
    </source>
</evidence>
<dbReference type="HOGENOM" id="CLU_020364_1_0_7"/>
<dbReference type="Gene3D" id="1.10.569.10">
    <property type="entry name" value="Aldehyde Ferredoxin Oxidoreductase Protein, subunit A, domain 2"/>
    <property type="match status" value="1"/>
</dbReference>
<evidence type="ECO:0000256" key="3">
    <source>
        <dbReference type="ARBA" id="ARBA00022485"/>
    </source>
</evidence>